<organism evidence="3 4">
    <name type="scientific">Duganella guangzhouensis</name>
    <dbReference type="NCBI Taxonomy" id="2666084"/>
    <lineage>
        <taxon>Bacteria</taxon>
        <taxon>Pseudomonadati</taxon>
        <taxon>Pseudomonadota</taxon>
        <taxon>Betaproteobacteria</taxon>
        <taxon>Burkholderiales</taxon>
        <taxon>Oxalobacteraceae</taxon>
        <taxon>Telluria group</taxon>
        <taxon>Duganella</taxon>
    </lineage>
</organism>
<evidence type="ECO:0000259" key="2">
    <source>
        <dbReference type="Pfam" id="PF07589"/>
    </source>
</evidence>
<dbReference type="InterPro" id="IPR022472">
    <property type="entry name" value="VPLPA-CTERM"/>
</dbReference>
<keyword evidence="4" id="KW-1185">Reference proteome</keyword>
<reference evidence="3 4" key="1">
    <citation type="submission" date="2019-11" db="EMBL/GenBank/DDBJ databases">
        <title>Novel species isolated from a subtropical stream in China.</title>
        <authorList>
            <person name="Lu H."/>
        </authorList>
    </citation>
    <scope>NUCLEOTIDE SEQUENCE [LARGE SCALE GENOMIC DNA]</scope>
    <source>
        <strain evidence="3 4">FT80W</strain>
    </source>
</reference>
<keyword evidence="1" id="KW-0732">Signal</keyword>
<dbReference type="NCBIfam" id="TIGR03370">
    <property type="entry name" value="VPLPA-CTERM"/>
    <property type="match status" value="1"/>
</dbReference>
<dbReference type="AlphaFoldDB" id="A0A6I2L9S3"/>
<dbReference type="InterPro" id="IPR013424">
    <property type="entry name" value="Ice-binding_C"/>
</dbReference>
<feature type="domain" description="Ice-binding protein C-terminal" evidence="2">
    <location>
        <begin position="219"/>
        <end position="243"/>
    </location>
</feature>
<dbReference type="Proteomes" id="UP000433309">
    <property type="component" value="Unassembled WGS sequence"/>
</dbReference>
<dbReference type="RefSeq" id="WP_154381005.1">
    <property type="nucleotide sequence ID" value="NZ_WKJK01000014.1"/>
</dbReference>
<feature type="signal peptide" evidence="1">
    <location>
        <begin position="1"/>
        <end position="22"/>
    </location>
</feature>
<proteinExistence type="predicted"/>
<dbReference type="EMBL" id="WKJK01000014">
    <property type="protein sequence ID" value="MRW93019.1"/>
    <property type="molecule type" value="Genomic_DNA"/>
</dbReference>
<feature type="chain" id="PRO_5026149558" evidence="1">
    <location>
        <begin position="23"/>
        <end position="246"/>
    </location>
</feature>
<evidence type="ECO:0000313" key="3">
    <source>
        <dbReference type="EMBL" id="MRW93019.1"/>
    </source>
</evidence>
<protein>
    <submittedName>
        <fullName evidence="3">VPLPA-CTERM sorting domain-containing protein</fullName>
    </submittedName>
</protein>
<gene>
    <name evidence="3" type="ORF">GJ699_23755</name>
</gene>
<accession>A0A6I2L9S3</accession>
<sequence>MNMIRAIALGLLVYGSGSLAHATPSGTVNLAGLTKVSGTNIDFYYDASVYSSITVSGDELRLGLQLSADGSLSGTQQVVAIAHSGLNLKADVSTSLIGNFDVTPYTSVHAENNVDAYYANYVGGSLTWGSNQTSSIAGVSQHYNWDAVSYSYQGDFSSSIFPTTQTHGQSDVAVSALLLDNSFLLSLDNAQGLPTDSSNATLLAVNYTFLTAFPGETPPVPEPASYAMLLAGLGALGLLARRRHAA</sequence>
<dbReference type="Pfam" id="PF07589">
    <property type="entry name" value="PEP-CTERM"/>
    <property type="match status" value="1"/>
</dbReference>
<comment type="caution">
    <text evidence="3">The sequence shown here is derived from an EMBL/GenBank/DDBJ whole genome shotgun (WGS) entry which is preliminary data.</text>
</comment>
<dbReference type="NCBIfam" id="TIGR02595">
    <property type="entry name" value="PEP_CTERM"/>
    <property type="match status" value="1"/>
</dbReference>
<evidence type="ECO:0000313" key="4">
    <source>
        <dbReference type="Proteomes" id="UP000433309"/>
    </source>
</evidence>
<name>A0A6I2L9S3_9BURK</name>
<evidence type="ECO:0000256" key="1">
    <source>
        <dbReference type="SAM" id="SignalP"/>
    </source>
</evidence>